<feature type="signal peptide" evidence="2">
    <location>
        <begin position="1"/>
        <end position="20"/>
    </location>
</feature>
<keyword evidence="4" id="KW-1185">Reference proteome</keyword>
<protein>
    <submittedName>
        <fullName evidence="3">Uncharacterized protein</fullName>
    </submittedName>
</protein>
<keyword evidence="1" id="KW-0175">Coiled coil</keyword>
<dbReference type="AlphaFoldDB" id="A0A917MEY6"/>
<reference evidence="3" key="1">
    <citation type="journal article" date="2014" name="Int. J. Syst. Evol. Microbiol.">
        <title>Complete genome sequence of Corynebacterium casei LMG S-19264T (=DSM 44701T), isolated from a smear-ripened cheese.</title>
        <authorList>
            <consortium name="US DOE Joint Genome Institute (JGI-PGF)"/>
            <person name="Walter F."/>
            <person name="Albersmeier A."/>
            <person name="Kalinowski J."/>
            <person name="Ruckert C."/>
        </authorList>
    </citation>
    <scope>NUCLEOTIDE SEQUENCE</scope>
    <source>
        <strain evidence="3">CGMCC 1.12195</strain>
    </source>
</reference>
<evidence type="ECO:0000313" key="4">
    <source>
        <dbReference type="Proteomes" id="UP000660862"/>
    </source>
</evidence>
<keyword evidence="2" id="KW-0732">Signal</keyword>
<dbReference type="RefSeq" id="WP_188507948.1">
    <property type="nucleotide sequence ID" value="NZ_BMER01000005.1"/>
</dbReference>
<proteinExistence type="predicted"/>
<accession>A0A917MEY6</accession>
<dbReference type="EMBL" id="BMER01000005">
    <property type="protein sequence ID" value="GGH00661.1"/>
    <property type="molecule type" value="Genomic_DNA"/>
</dbReference>
<comment type="caution">
    <text evidence="3">The sequence shown here is derived from an EMBL/GenBank/DDBJ whole genome shotgun (WGS) entry which is preliminary data.</text>
</comment>
<name>A0A917MEY6_9SPHI</name>
<sequence length="197" mass="22534">MKTLVLSALFAVTTTASTLANVNTEARVDHVMGNELTDHAKRIEAFKSQVAFHQRNVEVLWYQYAQAAERIRNGRGNHGELERDKAYFISVYQADIDKNLRVEDSKRAIAEIEARYEQAHADREAYELKQLTVLQAQLKTELNKEAKGFERAKRKNAKLINAETQPLLQEVEQYFAQSIERAENLAVTINQHTIAAY</sequence>
<evidence type="ECO:0000256" key="2">
    <source>
        <dbReference type="SAM" id="SignalP"/>
    </source>
</evidence>
<reference evidence="3" key="2">
    <citation type="submission" date="2020-09" db="EMBL/GenBank/DDBJ databases">
        <authorList>
            <person name="Sun Q."/>
            <person name="Zhou Y."/>
        </authorList>
    </citation>
    <scope>NUCLEOTIDE SEQUENCE</scope>
    <source>
        <strain evidence="3">CGMCC 1.12195</strain>
    </source>
</reference>
<feature type="chain" id="PRO_5037892695" evidence="2">
    <location>
        <begin position="21"/>
        <end position="197"/>
    </location>
</feature>
<gene>
    <name evidence="3" type="ORF">GCM10007415_40770</name>
</gene>
<organism evidence="3 4">
    <name type="scientific">Parapedobacter pyrenivorans</name>
    <dbReference type="NCBI Taxonomy" id="1305674"/>
    <lineage>
        <taxon>Bacteria</taxon>
        <taxon>Pseudomonadati</taxon>
        <taxon>Bacteroidota</taxon>
        <taxon>Sphingobacteriia</taxon>
        <taxon>Sphingobacteriales</taxon>
        <taxon>Sphingobacteriaceae</taxon>
        <taxon>Parapedobacter</taxon>
    </lineage>
</organism>
<evidence type="ECO:0000256" key="1">
    <source>
        <dbReference type="SAM" id="Coils"/>
    </source>
</evidence>
<feature type="coiled-coil region" evidence="1">
    <location>
        <begin position="102"/>
        <end position="129"/>
    </location>
</feature>
<dbReference type="Proteomes" id="UP000660862">
    <property type="component" value="Unassembled WGS sequence"/>
</dbReference>
<evidence type="ECO:0000313" key="3">
    <source>
        <dbReference type="EMBL" id="GGH00661.1"/>
    </source>
</evidence>